<dbReference type="GO" id="GO:0003700">
    <property type="term" value="F:DNA-binding transcription factor activity"/>
    <property type="evidence" value="ECO:0007669"/>
    <property type="project" value="InterPro"/>
</dbReference>
<dbReference type="CDD" id="cd08422">
    <property type="entry name" value="PBP2_CrgA_like"/>
    <property type="match status" value="1"/>
</dbReference>
<dbReference type="Gene3D" id="1.10.10.10">
    <property type="entry name" value="Winged helix-like DNA-binding domain superfamily/Winged helix DNA-binding domain"/>
    <property type="match status" value="1"/>
</dbReference>
<dbReference type="OrthoDB" id="9786526at2"/>
<dbReference type="AlphaFoldDB" id="R0EKT2"/>
<dbReference type="GO" id="GO:0043565">
    <property type="term" value="F:sequence-specific DNA binding"/>
    <property type="evidence" value="ECO:0007669"/>
    <property type="project" value="TreeGrafter"/>
</dbReference>
<comment type="caution">
    <text evidence="6">The sequence shown here is derived from an EMBL/GenBank/DDBJ whole genome shotgun (WGS) entry which is preliminary data.</text>
</comment>
<dbReference type="PROSITE" id="PS50931">
    <property type="entry name" value="HTH_LYSR"/>
    <property type="match status" value="1"/>
</dbReference>
<proteinExistence type="inferred from homology"/>
<dbReference type="InterPro" id="IPR058163">
    <property type="entry name" value="LysR-type_TF_proteobact-type"/>
</dbReference>
<keyword evidence="2" id="KW-0805">Transcription regulation</keyword>
<dbReference type="eggNOG" id="COG0583">
    <property type="taxonomic scope" value="Bacteria"/>
</dbReference>
<dbReference type="PANTHER" id="PTHR30537">
    <property type="entry name" value="HTH-TYPE TRANSCRIPTIONAL REGULATOR"/>
    <property type="match status" value="1"/>
</dbReference>
<gene>
    <name evidence="6" type="ORF">OR37_02463</name>
</gene>
<evidence type="ECO:0000256" key="1">
    <source>
        <dbReference type="ARBA" id="ARBA00009437"/>
    </source>
</evidence>
<feature type="domain" description="HTH lysR-type" evidence="5">
    <location>
        <begin position="1"/>
        <end position="58"/>
    </location>
</feature>
<reference evidence="6 7" key="1">
    <citation type="journal article" date="2013" name="Genome Announc.">
        <title>Draft Genome Sequence for Caulobacter sp. Strain OR37, a Bacterium Tolerant to Heavy Metals.</title>
        <authorList>
            <person name="Utturkar S.M."/>
            <person name="Bollmann A."/>
            <person name="Brzoska R.M."/>
            <person name="Klingeman D.M."/>
            <person name="Epstein S.E."/>
            <person name="Palumbo A.V."/>
            <person name="Brown S.D."/>
        </authorList>
    </citation>
    <scope>NUCLEOTIDE SEQUENCE [LARGE SCALE GENOMIC DNA]</scope>
    <source>
        <strain evidence="6 7">OR37</strain>
    </source>
</reference>
<dbReference type="Proteomes" id="UP000013063">
    <property type="component" value="Unassembled WGS sequence"/>
</dbReference>
<dbReference type="InterPro" id="IPR000847">
    <property type="entry name" value="LysR_HTH_N"/>
</dbReference>
<organism evidence="6 7">
    <name type="scientific">Caulobacter vibrioides OR37</name>
    <dbReference type="NCBI Taxonomy" id="1292034"/>
    <lineage>
        <taxon>Bacteria</taxon>
        <taxon>Pseudomonadati</taxon>
        <taxon>Pseudomonadota</taxon>
        <taxon>Alphaproteobacteria</taxon>
        <taxon>Caulobacterales</taxon>
        <taxon>Caulobacteraceae</taxon>
        <taxon>Caulobacter</taxon>
    </lineage>
</organism>
<dbReference type="Pfam" id="PF00126">
    <property type="entry name" value="HTH_1"/>
    <property type="match status" value="1"/>
</dbReference>
<dbReference type="SUPFAM" id="SSF53850">
    <property type="entry name" value="Periplasmic binding protein-like II"/>
    <property type="match status" value="1"/>
</dbReference>
<accession>R0EKT2</accession>
<keyword evidence="3" id="KW-0238">DNA-binding</keyword>
<dbReference type="GO" id="GO:0006351">
    <property type="term" value="P:DNA-templated transcription"/>
    <property type="evidence" value="ECO:0007669"/>
    <property type="project" value="TreeGrafter"/>
</dbReference>
<name>R0EKT2_CAUVI</name>
<dbReference type="FunFam" id="3.40.190.290:FF:000001">
    <property type="entry name" value="Transcriptional regulator, LysR family"/>
    <property type="match status" value="1"/>
</dbReference>
<dbReference type="RefSeq" id="WP_004620140.1">
    <property type="nucleotide sequence ID" value="NZ_APMP01000014.1"/>
</dbReference>
<protein>
    <submittedName>
        <fullName evidence="6">Transcriptional regulator, LysR family</fullName>
    </submittedName>
</protein>
<dbReference type="FunFam" id="1.10.10.10:FF:000001">
    <property type="entry name" value="LysR family transcriptional regulator"/>
    <property type="match status" value="1"/>
</dbReference>
<evidence type="ECO:0000313" key="7">
    <source>
        <dbReference type="Proteomes" id="UP000013063"/>
    </source>
</evidence>
<dbReference type="PATRIC" id="fig|1292034.3.peg.2447"/>
<dbReference type="InterPro" id="IPR005119">
    <property type="entry name" value="LysR_subst-bd"/>
</dbReference>
<dbReference type="InterPro" id="IPR036388">
    <property type="entry name" value="WH-like_DNA-bd_sf"/>
</dbReference>
<evidence type="ECO:0000256" key="4">
    <source>
        <dbReference type="ARBA" id="ARBA00023163"/>
    </source>
</evidence>
<keyword evidence="4" id="KW-0804">Transcription</keyword>
<dbReference type="EMBL" id="APMP01000014">
    <property type="protein sequence ID" value="ENZ81702.1"/>
    <property type="molecule type" value="Genomic_DNA"/>
</dbReference>
<evidence type="ECO:0000313" key="6">
    <source>
        <dbReference type="EMBL" id="ENZ81702.1"/>
    </source>
</evidence>
<sequence length="295" mass="31372" precursor="true">MDLADIAVFVAAARAGSLAAAARRLGIPPMAASRRLAALERALAARLVHRTTRALSLTAEGEAFLPHAQAMLEEEAAARAAIRPSDAGASGVLRLTASAPFGRKIVAPMIPDFMRANPDLRVDLLATDSIMDIVANGIDVAIRIGVLRDNSLIARRLADNPRKLCAAPDYLARHAAPTVLADLADHQCLTVTGVTHWAFRVGERVAQQRVGGAFTANSVEILHEACLGGRGIAMLSGWNIQEDVAAGRLVEIPLADATLEAWSIWAVYPTARLVPAKTRLFIDALTRHLRSQGVA</sequence>
<dbReference type="Pfam" id="PF03466">
    <property type="entry name" value="LysR_substrate"/>
    <property type="match status" value="1"/>
</dbReference>
<dbReference type="InterPro" id="IPR036390">
    <property type="entry name" value="WH_DNA-bd_sf"/>
</dbReference>
<comment type="similarity">
    <text evidence="1">Belongs to the LysR transcriptional regulatory family.</text>
</comment>
<dbReference type="Gene3D" id="3.40.190.290">
    <property type="match status" value="1"/>
</dbReference>
<evidence type="ECO:0000259" key="5">
    <source>
        <dbReference type="PROSITE" id="PS50931"/>
    </source>
</evidence>
<dbReference type="PANTHER" id="PTHR30537:SF5">
    <property type="entry name" value="HTH-TYPE TRANSCRIPTIONAL ACTIVATOR TTDR-RELATED"/>
    <property type="match status" value="1"/>
</dbReference>
<evidence type="ECO:0000256" key="3">
    <source>
        <dbReference type="ARBA" id="ARBA00023125"/>
    </source>
</evidence>
<dbReference type="SUPFAM" id="SSF46785">
    <property type="entry name" value="Winged helix' DNA-binding domain"/>
    <property type="match status" value="1"/>
</dbReference>
<evidence type="ECO:0000256" key="2">
    <source>
        <dbReference type="ARBA" id="ARBA00023015"/>
    </source>
</evidence>
<dbReference type="STRING" id="1292034.OR37_02463"/>
<keyword evidence="7" id="KW-1185">Reference proteome</keyword>